<keyword evidence="1" id="KW-0472">Membrane</keyword>
<reference evidence="2 3" key="1">
    <citation type="journal article" date="2016" name="Nat. Commun.">
        <title>Thousands of microbial genomes shed light on interconnected biogeochemical processes in an aquifer system.</title>
        <authorList>
            <person name="Anantharaman K."/>
            <person name="Brown C.T."/>
            <person name="Hug L.A."/>
            <person name="Sharon I."/>
            <person name="Castelle C.J."/>
            <person name="Probst A.J."/>
            <person name="Thomas B.C."/>
            <person name="Singh A."/>
            <person name="Wilkins M.J."/>
            <person name="Karaoz U."/>
            <person name="Brodie E.L."/>
            <person name="Williams K.H."/>
            <person name="Hubbard S.S."/>
            <person name="Banfield J.F."/>
        </authorList>
    </citation>
    <scope>NUCLEOTIDE SEQUENCE [LARGE SCALE GENOMIC DNA]</scope>
</reference>
<comment type="caution">
    <text evidence="2">The sequence shown here is derived from an EMBL/GenBank/DDBJ whole genome shotgun (WGS) entry which is preliminary data.</text>
</comment>
<evidence type="ECO:0000313" key="2">
    <source>
        <dbReference type="EMBL" id="OGH88772.1"/>
    </source>
</evidence>
<dbReference type="AlphaFoldDB" id="A0A1F6NXW3"/>
<sequence length="291" mass="32827">MGVVRQKQIIMLFFVVWAVSWLLVHLFFADVIFLRDFWSDTYGIVALIGGVFGLINVRACGGVKSLFGRPILFFSVGLLLETFGQIMYSAYLHIFGPEIPYPSIGDVGYFFGPVFYAAGIIYLWKIVRKLSHATKFELNALLVFFAVLSLASISWLYGNGYGALQSSRFELLLEIGYLLVGALYLALVFMLNFSSPELMAGIFGSSIRIISWALVVQYLSDYLFSIQFYQNTWQWAGIGDALYLVAYFLMILGVIRLRSVFEDTRAVVGIDGETKPFFNHSGFLKQRSVEV</sequence>
<feature type="transmembrane region" description="Helical" evidence="1">
    <location>
        <begin position="232"/>
        <end position="255"/>
    </location>
</feature>
<feature type="transmembrane region" description="Helical" evidence="1">
    <location>
        <begin position="198"/>
        <end position="220"/>
    </location>
</feature>
<feature type="transmembrane region" description="Helical" evidence="1">
    <location>
        <begin position="107"/>
        <end position="124"/>
    </location>
</feature>
<keyword evidence="1" id="KW-1133">Transmembrane helix</keyword>
<evidence type="ECO:0008006" key="4">
    <source>
        <dbReference type="Google" id="ProtNLM"/>
    </source>
</evidence>
<keyword evidence="1" id="KW-0812">Transmembrane</keyword>
<feature type="transmembrane region" description="Helical" evidence="1">
    <location>
        <begin position="169"/>
        <end position="191"/>
    </location>
</feature>
<feature type="transmembrane region" description="Helical" evidence="1">
    <location>
        <begin position="136"/>
        <end position="157"/>
    </location>
</feature>
<feature type="transmembrane region" description="Helical" evidence="1">
    <location>
        <begin position="41"/>
        <end position="59"/>
    </location>
</feature>
<gene>
    <name evidence="2" type="ORF">A3J93_01630</name>
</gene>
<accession>A0A1F6NXW3</accession>
<dbReference type="Proteomes" id="UP000177907">
    <property type="component" value="Unassembled WGS sequence"/>
</dbReference>
<dbReference type="STRING" id="1798704.A3J93_01630"/>
<name>A0A1F6NXW3_9BACT</name>
<feature type="transmembrane region" description="Helical" evidence="1">
    <location>
        <begin position="71"/>
        <end position="95"/>
    </location>
</feature>
<evidence type="ECO:0000256" key="1">
    <source>
        <dbReference type="SAM" id="Phobius"/>
    </source>
</evidence>
<feature type="transmembrane region" description="Helical" evidence="1">
    <location>
        <begin position="9"/>
        <end position="29"/>
    </location>
</feature>
<proteinExistence type="predicted"/>
<protein>
    <recommendedName>
        <fullName evidence="4">Histidine kinase N-terminal 7TM region domain-containing protein</fullName>
    </recommendedName>
</protein>
<organism evidence="2 3">
    <name type="scientific">Candidatus Magasanikbacteria bacterium RIFOXYC2_FULL_42_28</name>
    <dbReference type="NCBI Taxonomy" id="1798704"/>
    <lineage>
        <taxon>Bacteria</taxon>
        <taxon>Candidatus Magasanikiibacteriota</taxon>
    </lineage>
</organism>
<evidence type="ECO:0000313" key="3">
    <source>
        <dbReference type="Proteomes" id="UP000177907"/>
    </source>
</evidence>
<dbReference type="EMBL" id="MFQZ01000001">
    <property type="protein sequence ID" value="OGH88772.1"/>
    <property type="molecule type" value="Genomic_DNA"/>
</dbReference>